<gene>
    <name evidence="4" type="ORF">DBRI00130_LOCUS27179</name>
    <name evidence="3" type="ORF">DBRI1063_LOCUS12565</name>
</gene>
<evidence type="ECO:0000313" key="3">
    <source>
        <dbReference type="EMBL" id="CAD9332940.1"/>
    </source>
</evidence>
<protein>
    <submittedName>
        <fullName evidence="3">Uncharacterized protein</fullName>
    </submittedName>
</protein>
<keyword evidence="2" id="KW-0472">Membrane</keyword>
<keyword evidence="2" id="KW-0812">Transmembrane</keyword>
<evidence type="ECO:0000313" key="4">
    <source>
        <dbReference type="EMBL" id="CAE4630597.1"/>
    </source>
</evidence>
<accession>A0A6S9EAV6</accession>
<organism evidence="3">
    <name type="scientific">Ditylum brightwellii</name>
    <dbReference type="NCBI Taxonomy" id="49249"/>
    <lineage>
        <taxon>Eukaryota</taxon>
        <taxon>Sar</taxon>
        <taxon>Stramenopiles</taxon>
        <taxon>Ochrophyta</taxon>
        <taxon>Bacillariophyta</taxon>
        <taxon>Mediophyceae</taxon>
        <taxon>Lithodesmiophycidae</taxon>
        <taxon>Lithodesmiales</taxon>
        <taxon>Lithodesmiaceae</taxon>
        <taxon>Ditylum</taxon>
    </lineage>
</organism>
<reference evidence="3" key="1">
    <citation type="submission" date="2021-01" db="EMBL/GenBank/DDBJ databases">
        <authorList>
            <person name="Corre E."/>
            <person name="Pelletier E."/>
            <person name="Niang G."/>
            <person name="Scheremetjew M."/>
            <person name="Finn R."/>
            <person name="Kale V."/>
            <person name="Holt S."/>
            <person name="Cochrane G."/>
            <person name="Meng A."/>
            <person name="Brown T."/>
            <person name="Cohen L."/>
        </authorList>
    </citation>
    <scope>NUCLEOTIDE SEQUENCE</scope>
    <source>
        <strain evidence="4">GSO104</strain>
        <strain evidence="3">Pop2</strain>
    </source>
</reference>
<feature type="compositionally biased region" description="Polar residues" evidence="1">
    <location>
        <begin position="1"/>
        <end position="11"/>
    </location>
</feature>
<dbReference type="AlphaFoldDB" id="A0A6S9EAV6"/>
<dbReference type="EMBL" id="HBNS01034766">
    <property type="protein sequence ID" value="CAE4630597.1"/>
    <property type="molecule type" value="Transcribed_RNA"/>
</dbReference>
<evidence type="ECO:0000256" key="2">
    <source>
        <dbReference type="SAM" id="Phobius"/>
    </source>
</evidence>
<keyword evidence="2" id="KW-1133">Transmembrane helix</keyword>
<feature type="region of interest" description="Disordered" evidence="1">
    <location>
        <begin position="1"/>
        <end position="20"/>
    </location>
</feature>
<dbReference type="EMBL" id="HBGN01019724">
    <property type="protein sequence ID" value="CAD9332940.1"/>
    <property type="molecule type" value="Transcribed_RNA"/>
</dbReference>
<feature type="transmembrane region" description="Helical" evidence="2">
    <location>
        <begin position="65"/>
        <end position="86"/>
    </location>
</feature>
<feature type="transmembrane region" description="Helical" evidence="2">
    <location>
        <begin position="98"/>
        <end position="120"/>
    </location>
</feature>
<sequence>MCLPSSSSSQKKAFLPNELASRPRKESSALSLLKQKGCFFLGGWSAVVLHLLLIATTLINPISAQATGTLTVHSWLFGWLLAYKLRGGLDNTLVRKEAAILLCALFQLAVGAFAFSRLYYGPMNGHEKDLFQSLSVEFLRDEEWIPLHVREWWEISSQQRFVGLGWYICEFADVMTHQVPFALLCYIINRHRDGWKAIAFEIRKLWPVAAFSGTLHRLLWDVCVCGHTSCDGPYRGFLEKISHIEQMSWHFFPCATLVYYLSLR</sequence>
<evidence type="ECO:0000256" key="1">
    <source>
        <dbReference type="SAM" id="MobiDB-lite"/>
    </source>
</evidence>
<feature type="transmembrane region" description="Helical" evidence="2">
    <location>
        <begin position="38"/>
        <end position="59"/>
    </location>
</feature>
<proteinExistence type="predicted"/>
<name>A0A6S9EAV6_9STRA</name>